<dbReference type="HOGENOM" id="CLU_1771575_0_0_1"/>
<dbReference type="AlphaFoldDB" id="A0A0D3KCE2"/>
<organism evidence="1 2">
    <name type="scientific">Emiliania huxleyi (strain CCMP1516)</name>
    <dbReference type="NCBI Taxonomy" id="280463"/>
    <lineage>
        <taxon>Eukaryota</taxon>
        <taxon>Haptista</taxon>
        <taxon>Haptophyta</taxon>
        <taxon>Prymnesiophyceae</taxon>
        <taxon>Isochrysidales</taxon>
        <taxon>Noelaerhabdaceae</taxon>
        <taxon>Emiliania</taxon>
    </lineage>
</organism>
<dbReference type="RefSeq" id="XP_005785856.1">
    <property type="nucleotide sequence ID" value="XM_005785799.1"/>
</dbReference>
<reference evidence="1" key="2">
    <citation type="submission" date="2024-10" db="UniProtKB">
        <authorList>
            <consortium name="EnsemblProtists"/>
        </authorList>
    </citation>
    <scope>IDENTIFICATION</scope>
</reference>
<sequence>MELTQSASAGDTVIVVNCYVVGLQVGSIITLNEATYEVAARAMPSGRRRLAAKLPITLATPLTGDATSGASAKASYPSCLPPPSCRAPPWSRFCSPPPSCLSGSFCPVGSVLHEDPEPDQIAASLGSIFSEGALIVLIASTVRGIVG</sequence>
<protein>
    <submittedName>
        <fullName evidence="1">Uncharacterized protein</fullName>
    </submittedName>
</protein>
<reference evidence="2" key="1">
    <citation type="journal article" date="2013" name="Nature">
        <title>Pan genome of the phytoplankton Emiliania underpins its global distribution.</title>
        <authorList>
            <person name="Read B.A."/>
            <person name="Kegel J."/>
            <person name="Klute M.J."/>
            <person name="Kuo A."/>
            <person name="Lefebvre S.C."/>
            <person name="Maumus F."/>
            <person name="Mayer C."/>
            <person name="Miller J."/>
            <person name="Monier A."/>
            <person name="Salamov A."/>
            <person name="Young J."/>
            <person name="Aguilar M."/>
            <person name="Claverie J.M."/>
            <person name="Frickenhaus S."/>
            <person name="Gonzalez K."/>
            <person name="Herman E.K."/>
            <person name="Lin Y.C."/>
            <person name="Napier J."/>
            <person name="Ogata H."/>
            <person name="Sarno A.F."/>
            <person name="Shmutz J."/>
            <person name="Schroeder D."/>
            <person name="de Vargas C."/>
            <person name="Verret F."/>
            <person name="von Dassow P."/>
            <person name="Valentin K."/>
            <person name="Van de Peer Y."/>
            <person name="Wheeler G."/>
            <person name="Dacks J.B."/>
            <person name="Delwiche C.F."/>
            <person name="Dyhrman S.T."/>
            <person name="Glockner G."/>
            <person name="John U."/>
            <person name="Richards T."/>
            <person name="Worden A.Z."/>
            <person name="Zhang X."/>
            <person name="Grigoriev I.V."/>
            <person name="Allen A.E."/>
            <person name="Bidle K."/>
            <person name="Borodovsky M."/>
            <person name="Bowler C."/>
            <person name="Brownlee C."/>
            <person name="Cock J.M."/>
            <person name="Elias M."/>
            <person name="Gladyshev V.N."/>
            <person name="Groth M."/>
            <person name="Guda C."/>
            <person name="Hadaegh A."/>
            <person name="Iglesias-Rodriguez M.D."/>
            <person name="Jenkins J."/>
            <person name="Jones B.M."/>
            <person name="Lawson T."/>
            <person name="Leese F."/>
            <person name="Lindquist E."/>
            <person name="Lobanov A."/>
            <person name="Lomsadze A."/>
            <person name="Malik S.B."/>
            <person name="Marsh M.E."/>
            <person name="Mackinder L."/>
            <person name="Mock T."/>
            <person name="Mueller-Roeber B."/>
            <person name="Pagarete A."/>
            <person name="Parker M."/>
            <person name="Probert I."/>
            <person name="Quesneville H."/>
            <person name="Raines C."/>
            <person name="Rensing S.A."/>
            <person name="Riano-Pachon D.M."/>
            <person name="Richier S."/>
            <person name="Rokitta S."/>
            <person name="Shiraiwa Y."/>
            <person name="Soanes D.M."/>
            <person name="van der Giezen M."/>
            <person name="Wahlund T.M."/>
            <person name="Williams B."/>
            <person name="Wilson W."/>
            <person name="Wolfe G."/>
            <person name="Wurch L.L."/>
        </authorList>
    </citation>
    <scope>NUCLEOTIDE SEQUENCE</scope>
</reference>
<dbReference type="PaxDb" id="2903-EOD33427"/>
<evidence type="ECO:0000313" key="2">
    <source>
        <dbReference type="Proteomes" id="UP000013827"/>
    </source>
</evidence>
<proteinExistence type="predicted"/>
<dbReference type="KEGG" id="ehx:EMIHUDRAFT_229792"/>
<dbReference type="Proteomes" id="UP000013827">
    <property type="component" value="Unassembled WGS sequence"/>
</dbReference>
<dbReference type="EnsemblProtists" id="EOD33427">
    <property type="protein sequence ID" value="EOD33427"/>
    <property type="gene ID" value="EMIHUDRAFT_229792"/>
</dbReference>
<evidence type="ECO:0000313" key="1">
    <source>
        <dbReference type="EnsemblProtists" id="EOD33427"/>
    </source>
</evidence>
<name>A0A0D3KCE2_EMIH1</name>
<keyword evidence="2" id="KW-1185">Reference proteome</keyword>
<dbReference type="GeneID" id="17278697"/>
<accession>A0A0D3KCE2</accession>